<accession>A0AAD8BXS6</accession>
<proteinExistence type="inferred from homology"/>
<evidence type="ECO:0000313" key="4">
    <source>
        <dbReference type="Proteomes" id="UP001233172"/>
    </source>
</evidence>
<gene>
    <name evidence="3" type="ORF">Bpfe_007813</name>
</gene>
<dbReference type="InterPro" id="IPR050135">
    <property type="entry name" value="dGTPase-like"/>
</dbReference>
<protein>
    <submittedName>
        <fullName evidence="3">Deoxynucleoside triphosphate triphosphohydrolase SAMHD1</fullName>
    </submittedName>
</protein>
<dbReference type="AlphaFoldDB" id="A0AAD8BXS6"/>
<keyword evidence="4" id="KW-1185">Reference proteome</keyword>
<comment type="similarity">
    <text evidence="1">Belongs to the SAMHD1 family.</text>
</comment>
<comment type="caution">
    <text evidence="3">The sequence shown here is derived from an EMBL/GenBank/DDBJ whole genome shotgun (WGS) entry which is preliminary data.</text>
</comment>
<name>A0AAD8BXS6_BIOPF</name>
<dbReference type="SMART" id="SM00471">
    <property type="entry name" value="HDc"/>
    <property type="match status" value="1"/>
</dbReference>
<dbReference type="EMBL" id="JASAOG010000024">
    <property type="protein sequence ID" value="KAK0062608.1"/>
    <property type="molecule type" value="Genomic_DNA"/>
</dbReference>
<reference evidence="3" key="2">
    <citation type="submission" date="2023-04" db="EMBL/GenBank/DDBJ databases">
        <authorList>
            <person name="Bu L."/>
            <person name="Lu L."/>
            <person name="Laidemitt M.R."/>
            <person name="Zhang S.M."/>
            <person name="Mutuku M."/>
            <person name="Mkoji G."/>
            <person name="Steinauer M."/>
            <person name="Loker E.S."/>
        </authorList>
    </citation>
    <scope>NUCLEOTIDE SEQUENCE</scope>
    <source>
        <strain evidence="3">KasaAsao</strain>
        <tissue evidence="3">Whole Snail</tissue>
    </source>
</reference>
<dbReference type="PANTHER" id="PTHR11373">
    <property type="entry name" value="DEOXYNUCLEOSIDE TRIPHOSPHATE TRIPHOSPHOHYDROLASE"/>
    <property type="match status" value="1"/>
</dbReference>
<dbReference type="Proteomes" id="UP001233172">
    <property type="component" value="Unassembled WGS sequence"/>
</dbReference>
<dbReference type="Gene3D" id="3.30.70.2760">
    <property type="match status" value="1"/>
</dbReference>
<dbReference type="GO" id="GO:0006203">
    <property type="term" value="P:dGTP catabolic process"/>
    <property type="evidence" value="ECO:0007669"/>
    <property type="project" value="TreeGrafter"/>
</dbReference>
<dbReference type="InterPro" id="IPR006674">
    <property type="entry name" value="HD_domain"/>
</dbReference>
<evidence type="ECO:0000259" key="2">
    <source>
        <dbReference type="SMART" id="SM00471"/>
    </source>
</evidence>
<dbReference type="CDD" id="cd00077">
    <property type="entry name" value="HDc"/>
    <property type="match status" value="1"/>
</dbReference>
<dbReference type="Gene3D" id="1.10.3210.10">
    <property type="entry name" value="Hypothetical protein af1432"/>
    <property type="match status" value="1"/>
</dbReference>
<dbReference type="GO" id="GO:0008832">
    <property type="term" value="F:dGTPase activity"/>
    <property type="evidence" value="ECO:0007669"/>
    <property type="project" value="TreeGrafter"/>
</dbReference>
<organism evidence="3 4">
    <name type="scientific">Biomphalaria pfeifferi</name>
    <name type="common">Bloodfluke planorb</name>
    <name type="synonym">Freshwater snail</name>
    <dbReference type="NCBI Taxonomy" id="112525"/>
    <lineage>
        <taxon>Eukaryota</taxon>
        <taxon>Metazoa</taxon>
        <taxon>Spiralia</taxon>
        <taxon>Lophotrochozoa</taxon>
        <taxon>Mollusca</taxon>
        <taxon>Gastropoda</taxon>
        <taxon>Heterobranchia</taxon>
        <taxon>Euthyneura</taxon>
        <taxon>Panpulmonata</taxon>
        <taxon>Hygrophila</taxon>
        <taxon>Lymnaeoidea</taxon>
        <taxon>Planorbidae</taxon>
        <taxon>Biomphalaria</taxon>
    </lineage>
</organism>
<dbReference type="SUPFAM" id="SSF109604">
    <property type="entry name" value="HD-domain/PDEase-like"/>
    <property type="match status" value="1"/>
</dbReference>
<dbReference type="GO" id="GO:0005634">
    <property type="term" value="C:nucleus"/>
    <property type="evidence" value="ECO:0007669"/>
    <property type="project" value="TreeGrafter"/>
</dbReference>
<dbReference type="PANTHER" id="PTHR11373:SF4">
    <property type="entry name" value="DEOXYNUCLEOSIDE TRIPHOSPHATE TRIPHOSPHOHYDROLASE SAMHD1"/>
    <property type="match status" value="1"/>
</dbReference>
<sequence>MFNDPVHGHIELNEACQLIVDTKEFQRLRDIKQLGFVDFVFPGATHTRFEHALGSYHLAGIFVRRLRDYQNDITITDTDILCVEIAALCHDIGCGPFSALFSKKFIPGLIENNSKLRQRNKLMFEHMLKENQLEDKLKEKFNINPTDLIFIKELIDGYKATGSTMWPYEGRKEKQAFLFEIVQNLRNGIDVCKFDYMARDSQNLGISNNFDFRRYMEFARVMEVDGEKQICNKDKEVGNLYNMFFTRYNLHKFAYQHPVVCGIDEMVLDVLKACNEEKQTLVRINTGEELTMAACLDFENQQNQSGYTRLTDGILFSLRNSDCSKTELIERLYSRDLYKCVFESRPMSKDCLNKIVEDQDQKLKEREKVQKLRKCIHNKCQGRSAEERFKISEDLIRVVITYLDFGMKDENPIYRLRVYSKENTNQATKMEHYETSRLLKGMIYNELRVKVYATCSKTDKCCEEMQDVIREASKECFQNRTELSK</sequence>
<dbReference type="Pfam" id="PF01966">
    <property type="entry name" value="HD"/>
    <property type="match status" value="1"/>
</dbReference>
<evidence type="ECO:0000256" key="1">
    <source>
        <dbReference type="ARBA" id="ARBA00005776"/>
    </source>
</evidence>
<evidence type="ECO:0000313" key="3">
    <source>
        <dbReference type="EMBL" id="KAK0062608.1"/>
    </source>
</evidence>
<reference evidence="3" key="1">
    <citation type="journal article" date="2023" name="PLoS Negl. Trop. Dis.">
        <title>A genome sequence for Biomphalaria pfeifferi, the major vector snail for the human-infecting parasite Schistosoma mansoni.</title>
        <authorList>
            <person name="Bu L."/>
            <person name="Lu L."/>
            <person name="Laidemitt M.R."/>
            <person name="Zhang S.M."/>
            <person name="Mutuku M."/>
            <person name="Mkoji G."/>
            <person name="Steinauer M."/>
            <person name="Loker E.S."/>
        </authorList>
    </citation>
    <scope>NUCLEOTIDE SEQUENCE</scope>
    <source>
        <strain evidence="3">KasaAsao</strain>
    </source>
</reference>
<dbReference type="InterPro" id="IPR003607">
    <property type="entry name" value="HD/PDEase_dom"/>
</dbReference>
<feature type="domain" description="HD/PDEase" evidence="2">
    <location>
        <begin position="44"/>
        <end position="206"/>
    </location>
</feature>